<organism evidence="1 2">
    <name type="scientific">Sphingomonas spermidinifaciens</name>
    <dbReference type="NCBI Taxonomy" id="1141889"/>
    <lineage>
        <taxon>Bacteria</taxon>
        <taxon>Pseudomonadati</taxon>
        <taxon>Pseudomonadota</taxon>
        <taxon>Alphaproteobacteria</taxon>
        <taxon>Sphingomonadales</taxon>
        <taxon>Sphingomonadaceae</taxon>
        <taxon>Sphingomonas</taxon>
    </lineage>
</organism>
<dbReference type="AlphaFoldDB" id="A0A2A4B2B1"/>
<proteinExistence type="predicted"/>
<accession>A0A2A4B2B1</accession>
<comment type="caution">
    <text evidence="1">The sequence shown here is derived from an EMBL/GenBank/DDBJ whole genome shotgun (WGS) entry which is preliminary data.</text>
</comment>
<evidence type="ECO:0000313" key="1">
    <source>
        <dbReference type="EMBL" id="PCD03333.1"/>
    </source>
</evidence>
<evidence type="ECO:0000313" key="2">
    <source>
        <dbReference type="Proteomes" id="UP000218366"/>
    </source>
</evidence>
<sequence length="107" mass="12282">MLAGAHHQQFAAIALFDLHALLLDRLEDRVGKTEPPAVGRGQRHRHDKTLQTGVVNLVLLADLLFASGNPFGDQRVWTNKPLGDLQLRRNRRCSWWRDFLFTGGWWL</sequence>
<name>A0A2A4B2B1_9SPHN</name>
<dbReference type="EMBL" id="NWMW01000001">
    <property type="protein sequence ID" value="PCD03333.1"/>
    <property type="molecule type" value="Genomic_DNA"/>
</dbReference>
<dbReference type="Proteomes" id="UP000218366">
    <property type="component" value="Unassembled WGS sequence"/>
</dbReference>
<keyword evidence="2" id="KW-1185">Reference proteome</keyword>
<gene>
    <name evidence="1" type="ORF">COC42_02735</name>
</gene>
<reference evidence="1 2" key="1">
    <citation type="submission" date="2017-09" db="EMBL/GenBank/DDBJ databases">
        <title>Sphingomonas spermidinifaciens 9NM-10, whole genome shotgun sequence.</title>
        <authorList>
            <person name="Feng G."/>
            <person name="Zhu H."/>
        </authorList>
    </citation>
    <scope>NUCLEOTIDE SEQUENCE [LARGE SCALE GENOMIC DNA]</scope>
    <source>
        <strain evidence="1 2">9NM-10</strain>
    </source>
</reference>
<protein>
    <submittedName>
        <fullName evidence="1">Uncharacterized protein</fullName>
    </submittedName>
</protein>